<dbReference type="GO" id="GO:0046872">
    <property type="term" value="F:metal ion binding"/>
    <property type="evidence" value="ECO:0007669"/>
    <property type="project" value="InterPro"/>
</dbReference>
<gene>
    <name evidence="2" type="ORF">ENP88_04030</name>
</gene>
<keyword evidence="1" id="KW-0472">Membrane</keyword>
<dbReference type="InterPro" id="IPR006127">
    <property type="entry name" value="ZnuA-like"/>
</dbReference>
<feature type="transmembrane region" description="Helical" evidence="1">
    <location>
        <begin position="272"/>
        <end position="291"/>
    </location>
</feature>
<dbReference type="Pfam" id="PF01297">
    <property type="entry name" value="ZnuA"/>
    <property type="match status" value="1"/>
</dbReference>
<keyword evidence="1" id="KW-1133">Transmembrane helix</keyword>
<evidence type="ECO:0000313" key="2">
    <source>
        <dbReference type="EMBL" id="HEH35314.1"/>
    </source>
</evidence>
<sequence>MWKAYTIFLIVAIAQAGIVVSIPDLKNIVEEVYGSEVEVILPGHADPHLYSPSRHDFERVKGADLLILANSEIISFEAEMKELSKKSLDFEDYNAKILEFPGIGKNYHAYWLYPENAIKIAEKVTEKLIEMYPEREEFYRSKFEIFVEKIRDAERDAKKIVASVKDYDFIAMDPHVAYAISALDLKLLFVFPEEIPPAFADIPKKKGDCIVVIAEYQKGTKLEEIGRKMATDIGCGIAFVDVMSEIDYSSRLILNAAKLSNPEFKREERDPLVPILGALALSEAFIIVFLWRSKRKI</sequence>
<dbReference type="EMBL" id="DSLA01000061">
    <property type="protein sequence ID" value="HEH35314.1"/>
    <property type="molecule type" value="Genomic_DNA"/>
</dbReference>
<dbReference type="PANTHER" id="PTHR42953">
    <property type="entry name" value="HIGH-AFFINITY ZINC UPTAKE SYSTEM PROTEIN ZNUA-RELATED"/>
    <property type="match status" value="1"/>
</dbReference>
<accession>A0A7J2TJF8</accession>
<proteinExistence type="predicted"/>
<dbReference type="AlphaFoldDB" id="A0A7J2TJF8"/>
<evidence type="ECO:0000256" key="1">
    <source>
        <dbReference type="SAM" id="Phobius"/>
    </source>
</evidence>
<reference evidence="2" key="1">
    <citation type="journal article" date="2020" name="mSystems">
        <title>Genome- and Community-Level Interaction Insights into Carbon Utilization and Element Cycling Functions of Hydrothermarchaeota in Hydrothermal Sediment.</title>
        <authorList>
            <person name="Zhou Z."/>
            <person name="Liu Y."/>
            <person name="Xu W."/>
            <person name="Pan J."/>
            <person name="Luo Z.H."/>
            <person name="Li M."/>
        </authorList>
    </citation>
    <scope>NUCLEOTIDE SEQUENCE [LARGE SCALE GENOMIC DNA]</scope>
    <source>
        <strain evidence="2">SpSt-26</strain>
    </source>
</reference>
<evidence type="ECO:0008006" key="3">
    <source>
        <dbReference type="Google" id="ProtNLM"/>
    </source>
</evidence>
<protein>
    <recommendedName>
        <fullName evidence="3">Zinc ABC transporter substrate-binding protein</fullName>
    </recommendedName>
</protein>
<name>A0A7J2TJF8_ARCFL</name>
<keyword evidence="1" id="KW-0812">Transmembrane</keyword>
<comment type="caution">
    <text evidence="2">The sequence shown here is derived from an EMBL/GenBank/DDBJ whole genome shotgun (WGS) entry which is preliminary data.</text>
</comment>
<dbReference type="InterPro" id="IPR050492">
    <property type="entry name" value="Bact_metal-bind_prot9"/>
</dbReference>
<dbReference type="Gene3D" id="3.40.50.1980">
    <property type="entry name" value="Nitrogenase molybdenum iron protein domain"/>
    <property type="match status" value="1"/>
</dbReference>
<dbReference type="GO" id="GO:0030001">
    <property type="term" value="P:metal ion transport"/>
    <property type="evidence" value="ECO:0007669"/>
    <property type="project" value="InterPro"/>
</dbReference>
<dbReference type="SUPFAM" id="SSF53807">
    <property type="entry name" value="Helical backbone' metal receptor"/>
    <property type="match status" value="1"/>
</dbReference>
<organism evidence="2">
    <name type="scientific">Archaeoglobus fulgidus</name>
    <dbReference type="NCBI Taxonomy" id="2234"/>
    <lineage>
        <taxon>Archaea</taxon>
        <taxon>Methanobacteriati</taxon>
        <taxon>Methanobacteriota</taxon>
        <taxon>Archaeoglobi</taxon>
        <taxon>Archaeoglobales</taxon>
        <taxon>Archaeoglobaceae</taxon>
        <taxon>Archaeoglobus</taxon>
    </lineage>
</organism>